<dbReference type="GO" id="GO:0061617">
    <property type="term" value="C:MICOS complex"/>
    <property type="evidence" value="ECO:0007669"/>
    <property type="project" value="UniProtKB-UniRule"/>
</dbReference>
<organism evidence="11">
    <name type="scientific">Phallusia mammillata</name>
    <dbReference type="NCBI Taxonomy" id="59560"/>
    <lineage>
        <taxon>Eukaryota</taxon>
        <taxon>Metazoa</taxon>
        <taxon>Chordata</taxon>
        <taxon>Tunicata</taxon>
        <taxon>Ascidiacea</taxon>
        <taxon>Phlebobranchia</taxon>
        <taxon>Ascidiidae</taxon>
        <taxon>Phallusia</taxon>
    </lineage>
</organism>
<evidence type="ECO:0000256" key="7">
    <source>
        <dbReference type="ARBA" id="ARBA00023128"/>
    </source>
</evidence>
<gene>
    <name evidence="11" type="primary">Micos10-nbl1</name>
</gene>
<evidence type="ECO:0000256" key="5">
    <source>
        <dbReference type="ARBA" id="ARBA00022792"/>
    </source>
</evidence>
<comment type="subcellular location">
    <subcellularLocation>
        <location evidence="2 9">Mitochondrion inner membrane</location>
        <topology evidence="2 9">Single-pass membrane protein</topology>
    </subcellularLocation>
</comment>
<reference evidence="11" key="1">
    <citation type="submission" date="2020-04" db="EMBL/GenBank/DDBJ databases">
        <authorList>
            <person name="Neveu A P."/>
        </authorList>
    </citation>
    <scope>NUCLEOTIDE SEQUENCE</scope>
    <source>
        <tissue evidence="11">Whole embryo</tissue>
    </source>
</reference>
<dbReference type="InterPro" id="IPR007512">
    <property type="entry name" value="Mic10"/>
</dbReference>
<keyword evidence="5 9" id="KW-0999">Mitochondrion inner membrane</keyword>
<keyword evidence="4 9" id="KW-0812">Transmembrane</keyword>
<name>A0A6F9DLJ1_9ASCI</name>
<dbReference type="Pfam" id="PF04418">
    <property type="entry name" value="DUF543"/>
    <property type="match status" value="1"/>
</dbReference>
<keyword evidence="8 9" id="KW-0472">Membrane</keyword>
<evidence type="ECO:0000256" key="8">
    <source>
        <dbReference type="ARBA" id="ARBA00023136"/>
    </source>
</evidence>
<feature type="region of interest" description="Disordered" evidence="10">
    <location>
        <begin position="97"/>
        <end position="118"/>
    </location>
</feature>
<feature type="transmembrane region" description="Helical" evidence="9">
    <location>
        <begin position="24"/>
        <end position="42"/>
    </location>
</feature>
<keyword evidence="7 9" id="KW-0496">Mitochondrion</keyword>
<evidence type="ECO:0000256" key="9">
    <source>
        <dbReference type="RuleBase" id="RU363011"/>
    </source>
</evidence>
<comment type="similarity">
    <text evidence="3 9">Belongs to the MICOS complex subunit Mic10 family.</text>
</comment>
<evidence type="ECO:0000256" key="3">
    <source>
        <dbReference type="ARBA" id="ARBA00006792"/>
    </source>
</evidence>
<accession>A0A6F9DLJ1</accession>
<evidence type="ECO:0000256" key="10">
    <source>
        <dbReference type="SAM" id="MobiDB-lite"/>
    </source>
</evidence>
<evidence type="ECO:0000313" key="11">
    <source>
        <dbReference type="EMBL" id="CAB3263833.1"/>
    </source>
</evidence>
<feature type="compositionally biased region" description="Polar residues" evidence="10">
    <location>
        <begin position="98"/>
        <end position="118"/>
    </location>
</feature>
<dbReference type="PANTHER" id="PTHR21304">
    <property type="entry name" value="MICOS COMPLEX SUBUNIT MIC10"/>
    <property type="match status" value="1"/>
</dbReference>
<dbReference type="EMBL" id="LR787971">
    <property type="protein sequence ID" value="CAB3263833.1"/>
    <property type="molecule type" value="mRNA"/>
</dbReference>
<proteinExistence type="evidence at transcript level"/>
<sequence length="118" mass="12862">MSNLPSVGKENEYGKNIDKCITDLAIKVGTGVIVGGVFSLLFRRKAWPMTLGGGIGLGMSYSNCENRFRSHYVDGFRLKPKPNQPPSVEEIPDVVEIVQQSTDTPSNSSQETTSEPKS</sequence>
<comment type="function">
    <text evidence="1 9">Component of the MICOS complex, a large protein complex of the mitochondrial inner membrane that plays crucial roles in the maintenance of crista junctions, inner membrane architecture, and formation of contact sites to the outer membrane.</text>
</comment>
<evidence type="ECO:0000256" key="4">
    <source>
        <dbReference type="ARBA" id="ARBA00022692"/>
    </source>
</evidence>
<evidence type="ECO:0000256" key="6">
    <source>
        <dbReference type="ARBA" id="ARBA00022989"/>
    </source>
</evidence>
<keyword evidence="6 9" id="KW-1133">Transmembrane helix</keyword>
<protein>
    <recommendedName>
        <fullName evidence="9">MICOS complex subunit MIC10</fullName>
    </recommendedName>
</protein>
<dbReference type="AlphaFoldDB" id="A0A6F9DLJ1"/>
<evidence type="ECO:0000256" key="1">
    <source>
        <dbReference type="ARBA" id="ARBA00002689"/>
    </source>
</evidence>
<evidence type="ECO:0000256" key="2">
    <source>
        <dbReference type="ARBA" id="ARBA00004434"/>
    </source>
</evidence>
<dbReference type="PANTHER" id="PTHR21304:SF0">
    <property type="entry name" value="MICOS COMPLEX SUBUNIT MIC10"/>
    <property type="match status" value="1"/>
</dbReference>
<comment type="subunit">
    <text evidence="9">Component of the mitochondrial contact site and cristae organizing system (MICOS) complex.</text>
</comment>